<reference evidence="1 2" key="1">
    <citation type="submission" date="2023-01" db="EMBL/GenBank/DDBJ databases">
        <title>Analysis of 21 Apiospora genomes using comparative genomics revels a genus with tremendous synthesis potential of carbohydrate active enzymes and secondary metabolites.</title>
        <authorList>
            <person name="Sorensen T."/>
        </authorList>
    </citation>
    <scope>NUCLEOTIDE SEQUENCE [LARGE SCALE GENOMIC DNA]</scope>
    <source>
        <strain evidence="1 2">CBS 135458</strain>
    </source>
</reference>
<proteinExistence type="predicted"/>
<dbReference type="RefSeq" id="XP_066715017.1">
    <property type="nucleotide sequence ID" value="XM_066859530.1"/>
</dbReference>
<sequence length="96" mass="10703">MGFVDVIERLIMVPGGPWLAEDDKMKIVGVYITNIMSTGVVGSFKPFLTSAGLSSVEIEAISEEVRREMLDPSIRWSIPFYIVYGRKPYSGENEAD</sequence>
<keyword evidence="2" id="KW-1185">Reference proteome</keyword>
<accession>A0ABR1US60</accession>
<evidence type="ECO:0000313" key="1">
    <source>
        <dbReference type="EMBL" id="KAK8061755.1"/>
    </source>
</evidence>
<evidence type="ECO:0000313" key="2">
    <source>
        <dbReference type="Proteomes" id="UP001480595"/>
    </source>
</evidence>
<keyword evidence="1" id="KW-0808">Transferase</keyword>
<gene>
    <name evidence="1" type="ORF">PG994_008121</name>
</gene>
<dbReference type="Proteomes" id="UP001480595">
    <property type="component" value="Unassembled WGS sequence"/>
</dbReference>
<dbReference type="EMBL" id="JAQQWL010000008">
    <property type="protein sequence ID" value="KAK8061755.1"/>
    <property type="molecule type" value="Genomic_DNA"/>
</dbReference>
<keyword evidence="1" id="KW-0489">Methyltransferase</keyword>
<dbReference type="GeneID" id="92092593"/>
<dbReference type="GO" id="GO:0032259">
    <property type="term" value="P:methylation"/>
    <property type="evidence" value="ECO:0007669"/>
    <property type="project" value="UniProtKB-KW"/>
</dbReference>
<name>A0ABR1US60_9PEZI</name>
<dbReference type="GO" id="GO:0008168">
    <property type="term" value="F:methyltransferase activity"/>
    <property type="evidence" value="ECO:0007669"/>
    <property type="project" value="UniProtKB-KW"/>
</dbReference>
<organism evidence="1 2">
    <name type="scientific">Apiospora phragmitis</name>
    <dbReference type="NCBI Taxonomy" id="2905665"/>
    <lineage>
        <taxon>Eukaryota</taxon>
        <taxon>Fungi</taxon>
        <taxon>Dikarya</taxon>
        <taxon>Ascomycota</taxon>
        <taxon>Pezizomycotina</taxon>
        <taxon>Sordariomycetes</taxon>
        <taxon>Xylariomycetidae</taxon>
        <taxon>Amphisphaeriales</taxon>
        <taxon>Apiosporaceae</taxon>
        <taxon>Apiospora</taxon>
    </lineage>
</organism>
<comment type="caution">
    <text evidence="1">The sequence shown here is derived from an EMBL/GenBank/DDBJ whole genome shotgun (WGS) entry which is preliminary data.</text>
</comment>
<protein>
    <submittedName>
        <fullName evidence="1">Methyltransferase</fullName>
    </submittedName>
</protein>